<comment type="caution">
    <text evidence="1">The sequence shown here is derived from an EMBL/GenBank/DDBJ whole genome shotgun (WGS) entry which is preliminary data.</text>
</comment>
<protein>
    <submittedName>
        <fullName evidence="1">Uncharacterized protein</fullName>
    </submittedName>
</protein>
<evidence type="ECO:0000313" key="2">
    <source>
        <dbReference type="Proteomes" id="UP000319143"/>
    </source>
</evidence>
<proteinExistence type="predicted"/>
<reference evidence="1 2" key="1">
    <citation type="submission" date="2019-02" db="EMBL/GenBank/DDBJ databases">
        <title>Deep-cultivation of Planctomycetes and their phenomic and genomic characterization uncovers novel biology.</title>
        <authorList>
            <person name="Wiegand S."/>
            <person name="Jogler M."/>
            <person name="Boedeker C."/>
            <person name="Pinto D."/>
            <person name="Vollmers J."/>
            <person name="Rivas-Marin E."/>
            <person name="Kohn T."/>
            <person name="Peeters S.H."/>
            <person name="Heuer A."/>
            <person name="Rast P."/>
            <person name="Oberbeckmann S."/>
            <person name="Bunk B."/>
            <person name="Jeske O."/>
            <person name="Meyerdierks A."/>
            <person name="Storesund J.E."/>
            <person name="Kallscheuer N."/>
            <person name="Luecker S."/>
            <person name="Lage O.M."/>
            <person name="Pohl T."/>
            <person name="Merkel B.J."/>
            <person name="Hornburger P."/>
            <person name="Mueller R.-W."/>
            <person name="Bruemmer F."/>
            <person name="Labrenz M."/>
            <person name="Spormann A.M."/>
            <person name="Op Den Camp H."/>
            <person name="Overmann J."/>
            <person name="Amann R."/>
            <person name="Jetten M.S.M."/>
            <person name="Mascher T."/>
            <person name="Medema M.H."/>
            <person name="Devos D.P."/>
            <person name="Kaster A.-K."/>
            <person name="Ovreas L."/>
            <person name="Rohde M."/>
            <person name="Galperin M.Y."/>
            <person name="Jogler C."/>
        </authorList>
    </citation>
    <scope>NUCLEOTIDE SEQUENCE [LARGE SCALE GENOMIC DNA]</scope>
    <source>
        <strain evidence="1 2">Poly41</strain>
    </source>
</reference>
<evidence type="ECO:0000313" key="1">
    <source>
        <dbReference type="EMBL" id="TWU31733.1"/>
    </source>
</evidence>
<gene>
    <name evidence="1" type="ORF">Poly41_59680</name>
</gene>
<dbReference type="Proteomes" id="UP000319143">
    <property type="component" value="Unassembled WGS sequence"/>
</dbReference>
<sequence>MSFLDSKLYCVEKRATFATPLLNLNQVENRFMFGRELHGLRKRRDESLSRN</sequence>
<dbReference type="AlphaFoldDB" id="A0A5C6D3E5"/>
<accession>A0A5C6D3E5</accession>
<dbReference type="EMBL" id="SJPV01000015">
    <property type="protein sequence ID" value="TWU31733.1"/>
    <property type="molecule type" value="Genomic_DNA"/>
</dbReference>
<name>A0A5C6D3E5_9BACT</name>
<keyword evidence="2" id="KW-1185">Reference proteome</keyword>
<organism evidence="1 2">
    <name type="scientific">Novipirellula artificiosorum</name>
    <dbReference type="NCBI Taxonomy" id="2528016"/>
    <lineage>
        <taxon>Bacteria</taxon>
        <taxon>Pseudomonadati</taxon>
        <taxon>Planctomycetota</taxon>
        <taxon>Planctomycetia</taxon>
        <taxon>Pirellulales</taxon>
        <taxon>Pirellulaceae</taxon>
        <taxon>Novipirellula</taxon>
    </lineage>
</organism>